<dbReference type="InterPro" id="IPR029066">
    <property type="entry name" value="PLP-binding_barrel"/>
</dbReference>
<dbReference type="InterPro" id="IPR026956">
    <property type="entry name" value="D-ser_dehydrat-like_dom"/>
</dbReference>
<comment type="similarity">
    <text evidence="1">Belongs to the DSD1 family.</text>
</comment>
<organism evidence="4 5">
    <name type="scientific">Aquirufa antheringensis</name>
    <dbReference type="NCBI Taxonomy" id="2516559"/>
    <lineage>
        <taxon>Bacteria</taxon>
        <taxon>Pseudomonadati</taxon>
        <taxon>Bacteroidota</taxon>
        <taxon>Cytophagia</taxon>
        <taxon>Cytophagales</taxon>
        <taxon>Flectobacillaceae</taxon>
        <taxon>Aquirufa</taxon>
    </lineage>
</organism>
<dbReference type="PANTHER" id="PTHR28004">
    <property type="entry name" value="ZGC:162816-RELATED"/>
    <property type="match status" value="1"/>
</dbReference>
<dbReference type="RefSeq" id="WP_130923375.1">
    <property type="nucleotide sequence ID" value="NZ_JAANOM010000003.1"/>
</dbReference>
<dbReference type="InterPro" id="IPR001608">
    <property type="entry name" value="Ala_racemase_N"/>
</dbReference>
<reference evidence="4 5" key="1">
    <citation type="submission" date="2019-02" db="EMBL/GenBank/DDBJ databases">
        <title>Genome of a new Bacteroidetes strain.</title>
        <authorList>
            <person name="Pitt A."/>
        </authorList>
    </citation>
    <scope>NUCLEOTIDE SEQUENCE [LARGE SCALE GENOMIC DNA]</scope>
    <source>
        <strain evidence="4 5">103A-SOEBACH</strain>
    </source>
</reference>
<evidence type="ECO:0000313" key="4">
    <source>
        <dbReference type="EMBL" id="TBH73261.1"/>
    </source>
</evidence>
<dbReference type="Pfam" id="PF14031">
    <property type="entry name" value="D-ser_dehydrat"/>
    <property type="match status" value="1"/>
</dbReference>
<dbReference type="SUPFAM" id="SSF51419">
    <property type="entry name" value="PLP-binding barrel"/>
    <property type="match status" value="1"/>
</dbReference>
<dbReference type="Pfam" id="PF01168">
    <property type="entry name" value="Ala_racemase_N"/>
    <property type="match status" value="1"/>
</dbReference>
<dbReference type="Gene3D" id="3.20.20.10">
    <property type="entry name" value="Alanine racemase"/>
    <property type="match status" value="1"/>
</dbReference>
<feature type="domain" description="D-serine dehydratase-like" evidence="3">
    <location>
        <begin position="249"/>
        <end position="339"/>
    </location>
</feature>
<dbReference type="GO" id="GO:0008721">
    <property type="term" value="F:D-serine ammonia-lyase activity"/>
    <property type="evidence" value="ECO:0007669"/>
    <property type="project" value="TreeGrafter"/>
</dbReference>
<dbReference type="EMBL" id="SEWY01000003">
    <property type="protein sequence ID" value="TBH73261.1"/>
    <property type="molecule type" value="Genomic_DNA"/>
</dbReference>
<dbReference type="SMART" id="SM01119">
    <property type="entry name" value="D-ser_dehydrat"/>
    <property type="match status" value="1"/>
</dbReference>
<gene>
    <name evidence="4" type="ORF">EWU20_07775</name>
</gene>
<name>A0A4Q9BC77_9BACT</name>
<keyword evidence="5" id="KW-1185">Reference proteome</keyword>
<dbReference type="PANTHER" id="PTHR28004:SF2">
    <property type="entry name" value="D-SERINE DEHYDRATASE"/>
    <property type="match status" value="1"/>
</dbReference>
<proteinExistence type="inferred from homology"/>
<dbReference type="GO" id="GO:0036088">
    <property type="term" value="P:D-serine catabolic process"/>
    <property type="evidence" value="ECO:0007669"/>
    <property type="project" value="TreeGrafter"/>
</dbReference>
<dbReference type="AlphaFoldDB" id="A0A4Q9BC77"/>
<dbReference type="OrthoDB" id="9788869at2"/>
<evidence type="ECO:0000256" key="1">
    <source>
        <dbReference type="ARBA" id="ARBA00005323"/>
    </source>
</evidence>
<evidence type="ECO:0000256" key="2">
    <source>
        <dbReference type="ARBA" id="ARBA00023239"/>
    </source>
</evidence>
<evidence type="ECO:0000259" key="3">
    <source>
        <dbReference type="SMART" id="SM01119"/>
    </source>
</evidence>
<dbReference type="CDD" id="cd06821">
    <property type="entry name" value="PLPDE_III_D-TA"/>
    <property type="match status" value="1"/>
</dbReference>
<dbReference type="Proteomes" id="UP000293583">
    <property type="component" value="Unassembled WGS sequence"/>
</dbReference>
<dbReference type="Gene3D" id="2.40.37.20">
    <property type="entry name" value="D-serine dehydratase-like domain"/>
    <property type="match status" value="1"/>
</dbReference>
<dbReference type="InterPro" id="IPR051466">
    <property type="entry name" value="D-amino_acid_metab_enzyme"/>
</dbReference>
<accession>A0A4Q9BC77</accession>
<keyword evidence="2" id="KW-0456">Lyase</keyword>
<sequence>MRNLEIFESPGLIVYPDRVKRNIAKVIEMVDGNPARLRPHIKTHKTKEGNDLLLAAGITKFKCATIAEAELLALSEAPDVLISMQLIGPNLDRFKELVTYYPKTKFSSIVDDAFAASELNRIFADLSTGVYVDLNMGMNRTGILPAKALALIQHIETLPNVTLRGLHAYDGHIRDKVYEDRVKHVETDFTSFYKLLERLNRSDLELVVSGTPSFLVHHKNPQFTCSPGTFIFFDAGYAALFPENTFEFGVEIIARIISKPTDTTICLDLGHKSVAAENPIDNRVRFLDHPNWVLKSQSEEHGIVEVGDNSAYTIGEIIRMIPYHICPTVNLHSHLQVIDGGLWEVKARNRRLCY</sequence>
<dbReference type="InterPro" id="IPR042208">
    <property type="entry name" value="D-ser_dehydrat-like_sf"/>
</dbReference>
<protein>
    <submittedName>
        <fullName evidence="4">D-TA family PLP-dependent enzyme</fullName>
    </submittedName>
</protein>
<evidence type="ECO:0000313" key="5">
    <source>
        <dbReference type="Proteomes" id="UP000293583"/>
    </source>
</evidence>
<comment type="caution">
    <text evidence="4">The sequence shown here is derived from an EMBL/GenBank/DDBJ whole genome shotgun (WGS) entry which is preliminary data.</text>
</comment>